<evidence type="ECO:0000259" key="4">
    <source>
        <dbReference type="Pfam" id="PF07728"/>
    </source>
</evidence>
<proteinExistence type="inferred from homology"/>
<protein>
    <submittedName>
        <fullName evidence="6">AAA family ATPase</fullName>
    </submittedName>
</protein>
<dbReference type="SUPFAM" id="SSF52540">
    <property type="entry name" value="P-loop containing nucleoside triphosphate hydrolases"/>
    <property type="match status" value="1"/>
</dbReference>
<feature type="domain" description="CbbQ/NirQ/NorQ C-terminal" evidence="5">
    <location>
        <begin position="235"/>
        <end position="288"/>
    </location>
</feature>
<accession>A0ABW1TWD5</accession>
<keyword evidence="7" id="KW-1185">Reference proteome</keyword>
<reference evidence="7" key="1">
    <citation type="journal article" date="2019" name="Int. J. Syst. Evol. Microbiol.">
        <title>The Global Catalogue of Microorganisms (GCM) 10K type strain sequencing project: providing services to taxonomists for standard genome sequencing and annotation.</title>
        <authorList>
            <consortium name="The Broad Institute Genomics Platform"/>
            <consortium name="The Broad Institute Genome Sequencing Center for Infectious Disease"/>
            <person name="Wu L."/>
            <person name="Ma J."/>
        </authorList>
    </citation>
    <scope>NUCLEOTIDE SEQUENCE [LARGE SCALE GENOMIC DNA]</scope>
    <source>
        <strain evidence="7">CCUG 39402</strain>
    </source>
</reference>
<evidence type="ECO:0000256" key="2">
    <source>
        <dbReference type="ARBA" id="ARBA00022741"/>
    </source>
</evidence>
<dbReference type="PANTHER" id="PTHR42759">
    <property type="entry name" value="MOXR FAMILY PROTEIN"/>
    <property type="match status" value="1"/>
</dbReference>
<organism evidence="6 7">
    <name type="scientific">Polaromonas aquatica</name>
    <dbReference type="NCBI Taxonomy" id="332657"/>
    <lineage>
        <taxon>Bacteria</taxon>
        <taxon>Pseudomonadati</taxon>
        <taxon>Pseudomonadota</taxon>
        <taxon>Betaproteobacteria</taxon>
        <taxon>Burkholderiales</taxon>
        <taxon>Comamonadaceae</taxon>
        <taxon>Polaromonas</taxon>
    </lineage>
</organism>
<evidence type="ECO:0000313" key="7">
    <source>
        <dbReference type="Proteomes" id="UP001596270"/>
    </source>
</evidence>
<dbReference type="InterPro" id="IPR027417">
    <property type="entry name" value="P-loop_NTPase"/>
</dbReference>
<dbReference type="PANTHER" id="PTHR42759:SF1">
    <property type="entry name" value="MAGNESIUM-CHELATASE SUBUNIT CHLD"/>
    <property type="match status" value="1"/>
</dbReference>
<feature type="domain" description="ATPase dynein-related AAA" evidence="4">
    <location>
        <begin position="69"/>
        <end position="206"/>
    </location>
</feature>
<dbReference type="EMBL" id="JBHSRS010000017">
    <property type="protein sequence ID" value="MFC6281195.1"/>
    <property type="molecule type" value="Genomic_DNA"/>
</dbReference>
<dbReference type="Gene3D" id="3.40.50.300">
    <property type="entry name" value="P-loop containing nucleotide triphosphate hydrolases"/>
    <property type="match status" value="1"/>
</dbReference>
<dbReference type="Pfam" id="PF08406">
    <property type="entry name" value="CbbQ_C"/>
    <property type="match status" value="1"/>
</dbReference>
<keyword evidence="2" id="KW-0547">Nucleotide-binding</keyword>
<dbReference type="InterPro" id="IPR013615">
    <property type="entry name" value="CbbQ_C"/>
</dbReference>
<evidence type="ECO:0000313" key="6">
    <source>
        <dbReference type="EMBL" id="MFC6281195.1"/>
    </source>
</evidence>
<evidence type="ECO:0000256" key="1">
    <source>
        <dbReference type="ARBA" id="ARBA00009417"/>
    </source>
</evidence>
<comment type="caution">
    <text evidence="6">The sequence shown here is derived from an EMBL/GenBank/DDBJ whole genome shotgun (WGS) entry which is preliminary data.</text>
</comment>
<evidence type="ECO:0000256" key="3">
    <source>
        <dbReference type="ARBA" id="ARBA00022840"/>
    </source>
</evidence>
<dbReference type="Proteomes" id="UP001596270">
    <property type="component" value="Unassembled WGS sequence"/>
</dbReference>
<comment type="similarity">
    <text evidence="1">Belongs to the CbbQ/NirQ/NorQ/GpvN family.</text>
</comment>
<gene>
    <name evidence="6" type="ORF">ACFQND_08140</name>
</gene>
<dbReference type="RefSeq" id="WP_377412977.1">
    <property type="nucleotide sequence ID" value="NZ_JBHSRS010000017.1"/>
</dbReference>
<dbReference type="InterPro" id="IPR050764">
    <property type="entry name" value="CbbQ/NirQ/NorQ/GpvN"/>
</dbReference>
<evidence type="ECO:0000259" key="5">
    <source>
        <dbReference type="Pfam" id="PF08406"/>
    </source>
</evidence>
<keyword evidence="3" id="KW-0067">ATP-binding</keyword>
<sequence length="332" mass="36739">MNETKSSVLEPQMYPIRSTFNIPEAPEKAAIQGLKPGLLGVPKIDPFYVFETERLRDLTMFWIGGFKAMLIEGDPSAGKTSFVKQWHAKLNVPLATVACSPDTQNYQVFGQMLPTEDGKLRWHDGPVTKACRDGTSVLLDEYNILEPGQASALNLVLEGYSWTIPETGEVITPAPSTRFFATQNSIDSLAAVTGRNVMDVANEDRFFYMEVDFLKPEHEEALVLRTLLPGGVQVDVAKSIAKLTVEVANEVRIAFRNGAEAIEKPLSTRAVLRWAKLASMYTPVLKAKKQSGLHFAIRRAVKMPRTMAAAVNEYITLATGFDENLDQAMVTQ</sequence>
<dbReference type="Pfam" id="PF07728">
    <property type="entry name" value="AAA_5"/>
    <property type="match status" value="1"/>
</dbReference>
<dbReference type="InterPro" id="IPR011704">
    <property type="entry name" value="ATPase_dyneun-rel_AAA"/>
</dbReference>
<name>A0ABW1TWD5_9BURK</name>